<proteinExistence type="predicted"/>
<dbReference type="InterPro" id="IPR023365">
    <property type="entry name" value="Sortase_dom-sf"/>
</dbReference>
<dbReference type="Gene3D" id="2.40.260.10">
    <property type="entry name" value="Sortase"/>
    <property type="match status" value="1"/>
</dbReference>
<gene>
    <name evidence="2" type="ORF">A2365_01815</name>
</gene>
<reference evidence="2 3" key="1">
    <citation type="journal article" date="2016" name="Nat. Commun.">
        <title>Thousands of microbial genomes shed light on interconnected biogeochemical processes in an aquifer system.</title>
        <authorList>
            <person name="Anantharaman K."/>
            <person name="Brown C.T."/>
            <person name="Hug L.A."/>
            <person name="Sharon I."/>
            <person name="Castelle C.J."/>
            <person name="Probst A.J."/>
            <person name="Thomas B.C."/>
            <person name="Singh A."/>
            <person name="Wilkins M.J."/>
            <person name="Karaoz U."/>
            <person name="Brodie E.L."/>
            <person name="Williams K.H."/>
            <person name="Hubbard S.S."/>
            <person name="Banfield J.F."/>
        </authorList>
    </citation>
    <scope>NUCLEOTIDE SEQUENCE [LARGE SCALE GENOMIC DNA]</scope>
</reference>
<dbReference type="Proteomes" id="UP000177740">
    <property type="component" value="Unassembled WGS sequence"/>
</dbReference>
<dbReference type="EMBL" id="MHMM01000005">
    <property type="protein sequence ID" value="OGZ27583.1"/>
    <property type="molecule type" value="Genomic_DNA"/>
</dbReference>
<dbReference type="AlphaFoldDB" id="A0A1G2EP62"/>
<comment type="caution">
    <text evidence="2">The sequence shown here is derived from an EMBL/GenBank/DDBJ whole genome shotgun (WGS) entry which is preliminary data.</text>
</comment>
<dbReference type="SUPFAM" id="SSF63817">
    <property type="entry name" value="Sortase"/>
    <property type="match status" value="1"/>
</dbReference>
<dbReference type="InterPro" id="IPR042001">
    <property type="entry name" value="Sortase_F"/>
</dbReference>
<evidence type="ECO:0000313" key="3">
    <source>
        <dbReference type="Proteomes" id="UP000177740"/>
    </source>
</evidence>
<accession>A0A1G2EP62</accession>
<evidence type="ECO:0000256" key="1">
    <source>
        <dbReference type="ARBA" id="ARBA00022801"/>
    </source>
</evidence>
<dbReference type="CDD" id="cd05829">
    <property type="entry name" value="Sortase_F"/>
    <property type="match status" value="1"/>
</dbReference>
<evidence type="ECO:0000313" key="2">
    <source>
        <dbReference type="EMBL" id="OGZ27583.1"/>
    </source>
</evidence>
<dbReference type="Pfam" id="PF04203">
    <property type="entry name" value="Sortase"/>
    <property type="match status" value="1"/>
</dbReference>
<keyword evidence="1" id="KW-0378">Hydrolase</keyword>
<organism evidence="2 3">
    <name type="scientific">Candidatus Nealsonbacteria bacterium RIFOXYB1_FULL_40_15</name>
    <dbReference type="NCBI Taxonomy" id="1801677"/>
    <lineage>
        <taxon>Bacteria</taxon>
        <taxon>Candidatus Nealsoniibacteriota</taxon>
    </lineage>
</organism>
<dbReference type="InterPro" id="IPR005754">
    <property type="entry name" value="Sortase"/>
</dbReference>
<dbReference type="STRING" id="1801677.A2365_01815"/>
<protein>
    <recommendedName>
        <fullName evidence="4">Sortase</fullName>
    </recommendedName>
</protein>
<dbReference type="GO" id="GO:0016787">
    <property type="term" value="F:hydrolase activity"/>
    <property type="evidence" value="ECO:0007669"/>
    <property type="project" value="UniProtKB-KW"/>
</dbReference>
<sequence>MMVLKIIPIIVILLSLLAAPAVEQDIPGGPSVSEEPGYPVRLVIPSIDVDANIIHLGLADDGSVGAPSTPGDVAWFNLGPKPGSPGSSIITGHFGPWKIGVGSVFDKLHKLKEGDKVYIKDDRGNLLSFTVQGSRIYNPADPAPEIFHKEDNNSYLNLITCNGDWIESKKTYTKRLVIFTVKDNF</sequence>
<name>A0A1G2EP62_9BACT</name>
<evidence type="ECO:0008006" key="4">
    <source>
        <dbReference type="Google" id="ProtNLM"/>
    </source>
</evidence>